<dbReference type="Proteomes" id="UP000050741">
    <property type="component" value="Unassembled WGS sequence"/>
</dbReference>
<proteinExistence type="predicted"/>
<reference evidence="1" key="1">
    <citation type="submission" date="2014-05" db="EMBL/GenBank/DDBJ databases">
        <title>The genome and life-stage specific transcriptomes of Globodera pallida elucidate key aspects of plant parasitism by a cyst nematode.</title>
        <authorList>
            <person name="Cotton J.A."/>
            <person name="Lilley C.J."/>
            <person name="Jones L.M."/>
            <person name="Kikuchi T."/>
            <person name="Reid A.J."/>
            <person name="Thorpe P."/>
            <person name="Tsai I.J."/>
            <person name="Beasley H."/>
            <person name="Blok V."/>
            <person name="Cock P.J.A."/>
            <person name="Van den Akker S.E."/>
            <person name="Holroyd N."/>
            <person name="Hunt M."/>
            <person name="Mantelin S."/>
            <person name="Naghra H."/>
            <person name="Pain A."/>
            <person name="Palomares-Rius J.E."/>
            <person name="Zarowiecki M."/>
            <person name="Berriman M."/>
            <person name="Jones J.T."/>
            <person name="Urwin P.E."/>
        </authorList>
    </citation>
    <scope>NUCLEOTIDE SEQUENCE [LARGE SCALE GENOMIC DNA]</scope>
    <source>
        <strain evidence="1">Lindley</strain>
    </source>
</reference>
<sequence length="347" mass="40085">QPRNRVWHSHVHTLQPLDVGDTVVFRGQVTKYAKSLTFYLTHNGHEINKYVGISLLILRFNFTGEGDHPNNTFEAFYQTWDDKNKINKLWSFNGFDPPKKGKYLQRNAPFEMRFHLIPDSAEQNNSLPSKMYINVTLDTMLSGSKSRIYMKPFQSEVEFPINNIGAEGDLNIFTQPKIEKARERLSNLYLLLDPLLAVGDSALFEGFLLNNATKLRIFFLHNTMEPRINDSNIPLGIIFKFNDKYEKNFMFLQYNATENKDELVLLKSTTLASPIVPEKELLLITFHEKQKFVLNVNHQKLIAVTTSLPQWAIEYIRVDGTNLGDETKILMDNEGKKQPLFKAARIL</sequence>
<keyword evidence="1" id="KW-1185">Reference proteome</keyword>
<reference evidence="2" key="2">
    <citation type="submission" date="2016-06" db="UniProtKB">
        <authorList>
            <consortium name="WormBaseParasite"/>
        </authorList>
    </citation>
    <scope>IDENTIFICATION</scope>
</reference>
<dbReference type="Gene3D" id="2.60.120.200">
    <property type="match status" value="1"/>
</dbReference>
<protein>
    <submittedName>
        <fullName evidence="2">Galectin</fullName>
    </submittedName>
</protein>
<evidence type="ECO:0000313" key="1">
    <source>
        <dbReference type="Proteomes" id="UP000050741"/>
    </source>
</evidence>
<name>A0A183C137_GLOPA</name>
<organism evidence="1 2">
    <name type="scientific">Globodera pallida</name>
    <name type="common">Potato cyst nematode worm</name>
    <name type="synonym">Heterodera pallida</name>
    <dbReference type="NCBI Taxonomy" id="36090"/>
    <lineage>
        <taxon>Eukaryota</taxon>
        <taxon>Metazoa</taxon>
        <taxon>Ecdysozoa</taxon>
        <taxon>Nematoda</taxon>
        <taxon>Chromadorea</taxon>
        <taxon>Rhabditida</taxon>
        <taxon>Tylenchina</taxon>
        <taxon>Tylenchomorpha</taxon>
        <taxon>Tylenchoidea</taxon>
        <taxon>Heteroderidae</taxon>
        <taxon>Heteroderinae</taxon>
        <taxon>Globodera</taxon>
    </lineage>
</organism>
<dbReference type="AlphaFoldDB" id="A0A183C137"/>
<accession>A0A183C137</accession>
<dbReference type="WBParaSite" id="GPLIN_000658000">
    <property type="protein sequence ID" value="GPLIN_000658000"/>
    <property type="gene ID" value="GPLIN_000658000"/>
</dbReference>
<evidence type="ECO:0000313" key="2">
    <source>
        <dbReference type="WBParaSite" id="GPLIN_000658000"/>
    </source>
</evidence>